<feature type="domain" description="Solute-binding protein family 5" evidence="5">
    <location>
        <begin position="138"/>
        <end position="503"/>
    </location>
</feature>
<dbReference type="PANTHER" id="PTHR30290">
    <property type="entry name" value="PERIPLASMIC BINDING COMPONENT OF ABC TRANSPORTER"/>
    <property type="match status" value="1"/>
</dbReference>
<comment type="subcellular location">
    <subcellularLocation>
        <location evidence="1">Cell envelope</location>
    </subcellularLocation>
</comment>
<evidence type="ECO:0000313" key="8">
    <source>
        <dbReference type="Proteomes" id="UP000230407"/>
    </source>
</evidence>
<keyword evidence="3" id="KW-0813">Transport</keyword>
<comment type="caution">
    <text evidence="6">The sequence shown here is derived from an EMBL/GenBank/DDBJ whole genome shotgun (WGS) entry which is preliminary data.</text>
</comment>
<dbReference type="EMBL" id="PGGW01000008">
    <property type="protein sequence ID" value="PJF01689.1"/>
    <property type="molecule type" value="Genomic_DNA"/>
</dbReference>
<evidence type="ECO:0000256" key="1">
    <source>
        <dbReference type="ARBA" id="ARBA00004196"/>
    </source>
</evidence>
<evidence type="ECO:0000256" key="2">
    <source>
        <dbReference type="ARBA" id="ARBA00005695"/>
    </source>
</evidence>
<reference evidence="6 8" key="1">
    <citation type="submission" date="2017-11" db="EMBL/GenBank/DDBJ databases">
        <title>Streptomyces carmine sp. nov., a novel actinomycete isolated from Sophora alopecuroides in Xinjiang, China.</title>
        <authorList>
            <person name="Wang Y."/>
            <person name="Luo X."/>
            <person name="Wan C."/>
            <person name="Zhang L."/>
        </authorList>
    </citation>
    <scope>NUCLEOTIDE SEQUENCE [LARGE SCALE GENOMIC DNA]</scope>
    <source>
        <strain evidence="6 8">TRM SA0054</strain>
    </source>
</reference>
<dbReference type="PIRSF" id="PIRSF002741">
    <property type="entry name" value="MppA"/>
    <property type="match status" value="1"/>
</dbReference>
<accession>A0A2M8M0X8</accession>
<evidence type="ECO:0000256" key="4">
    <source>
        <dbReference type="ARBA" id="ARBA00022729"/>
    </source>
</evidence>
<dbReference type="Proteomes" id="UP000230407">
    <property type="component" value="Unassembled WGS sequence"/>
</dbReference>
<dbReference type="AlphaFoldDB" id="A0A2M8M0X8"/>
<keyword evidence="4" id="KW-0732">Signal</keyword>
<dbReference type="GO" id="GO:0042597">
    <property type="term" value="C:periplasmic space"/>
    <property type="evidence" value="ECO:0007669"/>
    <property type="project" value="UniProtKB-ARBA"/>
</dbReference>
<gene>
    <name evidence="7" type="ORF">CUT44_00875</name>
    <name evidence="6" type="ORF">CUT44_09130</name>
</gene>
<dbReference type="FunFam" id="3.10.105.10:FF:000012">
    <property type="entry name" value="Peptide/nickel transport system substrate-binding protein"/>
    <property type="match status" value="1"/>
</dbReference>
<dbReference type="EMBL" id="PGGW01000038">
    <property type="protein sequence ID" value="PJE97862.1"/>
    <property type="molecule type" value="Genomic_DNA"/>
</dbReference>
<name>A0A2M8M0X8_9ACTN</name>
<dbReference type="SUPFAM" id="SSF53850">
    <property type="entry name" value="Periplasmic binding protein-like II"/>
    <property type="match status" value="1"/>
</dbReference>
<protein>
    <submittedName>
        <fullName evidence="6">Peptide-binding protein</fullName>
    </submittedName>
</protein>
<dbReference type="GO" id="GO:0043190">
    <property type="term" value="C:ATP-binding cassette (ABC) transporter complex"/>
    <property type="evidence" value="ECO:0007669"/>
    <property type="project" value="InterPro"/>
</dbReference>
<organism evidence="6 8">
    <name type="scientific">Streptomyces carminius</name>
    <dbReference type="NCBI Taxonomy" id="2665496"/>
    <lineage>
        <taxon>Bacteria</taxon>
        <taxon>Bacillati</taxon>
        <taxon>Actinomycetota</taxon>
        <taxon>Actinomycetes</taxon>
        <taxon>Kitasatosporales</taxon>
        <taxon>Streptomycetaceae</taxon>
        <taxon>Streptomyces</taxon>
    </lineage>
</organism>
<dbReference type="GO" id="GO:0030313">
    <property type="term" value="C:cell envelope"/>
    <property type="evidence" value="ECO:0007669"/>
    <property type="project" value="UniProtKB-SubCell"/>
</dbReference>
<dbReference type="GO" id="GO:1904680">
    <property type="term" value="F:peptide transmembrane transporter activity"/>
    <property type="evidence" value="ECO:0007669"/>
    <property type="project" value="TreeGrafter"/>
</dbReference>
<dbReference type="InterPro" id="IPR000914">
    <property type="entry name" value="SBP_5_dom"/>
</dbReference>
<evidence type="ECO:0000259" key="5">
    <source>
        <dbReference type="Pfam" id="PF00496"/>
    </source>
</evidence>
<dbReference type="GO" id="GO:0015833">
    <property type="term" value="P:peptide transport"/>
    <property type="evidence" value="ECO:0007669"/>
    <property type="project" value="TreeGrafter"/>
</dbReference>
<dbReference type="InterPro" id="IPR039424">
    <property type="entry name" value="SBP_5"/>
</dbReference>
<keyword evidence="8" id="KW-1185">Reference proteome</keyword>
<sequence length="588" mass="63832">MVCGVVDAADLKGLPGACRTCGRTRAEGARPHPFPSADHPRAHPGTSGIADRGALRVFSQDRPLLKGTAAVAAAALLAGCGSLVEGGGRAGGAGSALTVGTTGAPTSLDPAGAWDGSWELFRNVYQTLLYFPDSSGTPEPDAAQRCAFTDKASSVYRCVLREGLTFSNGSPLDAEAVKYSLERTLAIKADTGPAQLLQSIDRIETSGDRTVVFHLRRPDATFPLVLATPAASLVDPSAYPADRLLDSATVTGSGPYRLASYERGERAELVRNREYEGSAEIKNAAVTIRYFEDPAEMVDELGKGGIDLTYRGLTPEQISDLRRNRADHPDIKLSEVYGTEIRYLAFNPEHEPAGERAVRRAVAQVIDREELVSEVYEGTAAPLYSMVPSGITGHTSAYHEEYGDEPGAEKAEAALEEAGITGKVPLTLWYTTDRYGAGTEREFREIERQLEESGLFEITLEGRRWREFQKGVAEGEYQVFGRGWFPDFPDADNYISPFVGKENVLGVPYEDADLTGGLLPRSRRLGDRSAAGDVLAEAQRILAEDARLLPLWQGKLHIAARDDVAGVEWSTDSSTIMRMWELSRKKSW</sequence>
<evidence type="ECO:0000256" key="3">
    <source>
        <dbReference type="ARBA" id="ARBA00022448"/>
    </source>
</evidence>
<dbReference type="PANTHER" id="PTHR30290:SF10">
    <property type="entry name" value="PERIPLASMIC OLIGOPEPTIDE-BINDING PROTEIN-RELATED"/>
    <property type="match status" value="1"/>
</dbReference>
<evidence type="ECO:0000313" key="7">
    <source>
        <dbReference type="EMBL" id="PJF01689.1"/>
    </source>
</evidence>
<evidence type="ECO:0000313" key="6">
    <source>
        <dbReference type="EMBL" id="PJE97862.1"/>
    </source>
</evidence>
<comment type="similarity">
    <text evidence="2">Belongs to the bacterial solute-binding protein 5 family.</text>
</comment>
<dbReference type="InterPro" id="IPR030678">
    <property type="entry name" value="Peptide/Ni-bd"/>
</dbReference>
<proteinExistence type="inferred from homology"/>
<dbReference type="Gene3D" id="3.40.190.10">
    <property type="entry name" value="Periplasmic binding protein-like II"/>
    <property type="match status" value="1"/>
</dbReference>
<dbReference type="Pfam" id="PF00496">
    <property type="entry name" value="SBP_bac_5"/>
    <property type="match status" value="1"/>
</dbReference>
<dbReference type="Gene3D" id="3.10.105.10">
    <property type="entry name" value="Dipeptide-binding Protein, Domain 3"/>
    <property type="match status" value="1"/>
</dbReference>